<accession>A0A3L6LBI8</accession>
<evidence type="ECO:0000256" key="1">
    <source>
        <dbReference type="SAM" id="MobiDB-lite"/>
    </source>
</evidence>
<feature type="compositionally biased region" description="Basic and acidic residues" evidence="1">
    <location>
        <begin position="117"/>
        <end position="127"/>
    </location>
</feature>
<evidence type="ECO:0000313" key="2">
    <source>
        <dbReference type="EMBL" id="RHW72587.1"/>
    </source>
</evidence>
<proteinExistence type="predicted"/>
<feature type="region of interest" description="Disordered" evidence="1">
    <location>
        <begin position="1"/>
        <end position="66"/>
    </location>
</feature>
<comment type="caution">
    <text evidence="2">The sequence shown here is derived from an EMBL/GenBank/DDBJ whole genome shotgun (WGS) entry which is preliminary data.</text>
</comment>
<protein>
    <submittedName>
        <fullName evidence="2">Uncharacterized protein</fullName>
    </submittedName>
</protein>
<dbReference type="Proteomes" id="UP000266743">
    <property type="component" value="Chromosome 5"/>
</dbReference>
<dbReference type="AlphaFoldDB" id="A0A3L6LBI8"/>
<feature type="region of interest" description="Disordered" evidence="1">
    <location>
        <begin position="88"/>
        <end position="127"/>
    </location>
</feature>
<sequence length="154" mass="16711">MENKMSAEPRVVSSTNVSPDEEEEEELGLPLVPLPHQRSPLGTSSKCVQGNHGGDVAAGGNDDDEDDLIKYVSNSPSKPLTSRVNMVYSSASQKRPRNDSELEPGAMAADMATEHATLPDDTDHPQDMAEYERWKDRDAARAKDELMSLLSGSA</sequence>
<name>A0A3L6LBI8_9TRYP</name>
<dbReference type="EMBL" id="QSBY01000005">
    <property type="protein sequence ID" value="RHW72587.1"/>
    <property type="molecule type" value="Genomic_DNA"/>
</dbReference>
<gene>
    <name evidence="2" type="ORF">DPX39_050017900</name>
</gene>
<evidence type="ECO:0000313" key="3">
    <source>
        <dbReference type="Proteomes" id="UP000266743"/>
    </source>
</evidence>
<organism evidence="2 3">
    <name type="scientific">Trypanosoma brucei equiperdum</name>
    <dbReference type="NCBI Taxonomy" id="630700"/>
    <lineage>
        <taxon>Eukaryota</taxon>
        <taxon>Discoba</taxon>
        <taxon>Euglenozoa</taxon>
        <taxon>Kinetoplastea</taxon>
        <taxon>Metakinetoplastina</taxon>
        <taxon>Trypanosomatida</taxon>
        <taxon>Trypanosomatidae</taxon>
        <taxon>Trypanosoma</taxon>
    </lineage>
</organism>
<reference evidence="2 3" key="1">
    <citation type="submission" date="2018-09" db="EMBL/GenBank/DDBJ databases">
        <title>whole genome sequence of T. equiperdum IVM-t1 strain.</title>
        <authorList>
            <person name="Suganuma K."/>
        </authorList>
    </citation>
    <scope>NUCLEOTIDE SEQUENCE [LARGE SCALE GENOMIC DNA]</scope>
    <source>
        <strain evidence="2 3">IVM-t1</strain>
    </source>
</reference>